<feature type="chain" id="PRO_5045337953" description="Lipoprotein" evidence="1">
    <location>
        <begin position="26"/>
        <end position="126"/>
    </location>
</feature>
<evidence type="ECO:0008006" key="4">
    <source>
        <dbReference type="Google" id="ProtNLM"/>
    </source>
</evidence>
<reference evidence="3" key="1">
    <citation type="journal article" date="2019" name="Int. J. Syst. Evol. Microbiol.">
        <title>The Global Catalogue of Microorganisms (GCM) 10K type strain sequencing project: providing services to taxonomists for standard genome sequencing and annotation.</title>
        <authorList>
            <consortium name="The Broad Institute Genomics Platform"/>
            <consortium name="The Broad Institute Genome Sequencing Center for Infectious Disease"/>
            <person name="Wu L."/>
            <person name="Ma J."/>
        </authorList>
    </citation>
    <scope>NUCLEOTIDE SEQUENCE [LARGE SCALE GENOMIC DNA]</scope>
    <source>
        <strain evidence="3">CCUG 55995</strain>
    </source>
</reference>
<evidence type="ECO:0000313" key="3">
    <source>
        <dbReference type="Proteomes" id="UP001595952"/>
    </source>
</evidence>
<evidence type="ECO:0000313" key="2">
    <source>
        <dbReference type="EMBL" id="MFC4640375.1"/>
    </source>
</evidence>
<keyword evidence="1" id="KW-0732">Signal</keyword>
<gene>
    <name evidence="2" type="ORF">ACFO0D_18760</name>
</gene>
<dbReference type="PROSITE" id="PS51257">
    <property type="entry name" value="PROKAR_LIPOPROTEIN"/>
    <property type="match status" value="1"/>
</dbReference>
<protein>
    <recommendedName>
        <fullName evidence="4">Lipoprotein</fullName>
    </recommendedName>
</protein>
<name>A0ABV9IFA5_9DEIO</name>
<dbReference type="EMBL" id="JBHSEI010000015">
    <property type="protein sequence ID" value="MFC4640375.1"/>
    <property type="molecule type" value="Genomic_DNA"/>
</dbReference>
<organism evidence="2 3">
    <name type="scientific">Deinococcus hohokamensis</name>
    <dbReference type="NCBI Taxonomy" id="309883"/>
    <lineage>
        <taxon>Bacteria</taxon>
        <taxon>Thermotogati</taxon>
        <taxon>Deinococcota</taxon>
        <taxon>Deinococci</taxon>
        <taxon>Deinococcales</taxon>
        <taxon>Deinococcaceae</taxon>
        <taxon>Deinococcus</taxon>
    </lineage>
</organism>
<dbReference type="Proteomes" id="UP001595952">
    <property type="component" value="Unassembled WGS sequence"/>
</dbReference>
<keyword evidence="3" id="KW-1185">Reference proteome</keyword>
<evidence type="ECO:0000256" key="1">
    <source>
        <dbReference type="SAM" id="SignalP"/>
    </source>
</evidence>
<accession>A0ABV9IFA5</accession>
<dbReference type="RefSeq" id="WP_380063349.1">
    <property type="nucleotide sequence ID" value="NZ_JBHSEI010000015.1"/>
</dbReference>
<sequence length="126" mass="14231">MRKFTSLALSTMMLVACGMSPTPTAVGSEAASAPQDRLHAQSFETTWAGGRCWFRQSYSDAGGHRYEVRHNNGGYVRLEVKLLAWNTWHKSEQRSYAQYSNVYAAEVYAYCKVDGNWVGGMKYRTD</sequence>
<feature type="signal peptide" evidence="1">
    <location>
        <begin position="1"/>
        <end position="25"/>
    </location>
</feature>
<comment type="caution">
    <text evidence="2">The sequence shown here is derived from an EMBL/GenBank/DDBJ whole genome shotgun (WGS) entry which is preliminary data.</text>
</comment>
<proteinExistence type="predicted"/>